<name>A0ABD6AVZ5_9EURY</name>
<feature type="domain" description="GmrSD restriction endonucleases N-terminal" evidence="1">
    <location>
        <begin position="15"/>
        <end position="252"/>
    </location>
</feature>
<dbReference type="AlphaFoldDB" id="A0ABD6AVZ5"/>
<dbReference type="Pfam" id="PF03235">
    <property type="entry name" value="GmrSD_N"/>
    <property type="match status" value="1"/>
</dbReference>
<keyword evidence="4" id="KW-1185">Reference proteome</keyword>
<evidence type="ECO:0000259" key="1">
    <source>
        <dbReference type="Pfam" id="PF03235"/>
    </source>
</evidence>
<dbReference type="InterPro" id="IPR011089">
    <property type="entry name" value="GmrSD_C"/>
</dbReference>
<evidence type="ECO:0000259" key="2">
    <source>
        <dbReference type="Pfam" id="PF07510"/>
    </source>
</evidence>
<dbReference type="PANTHER" id="PTHR35149:SF2">
    <property type="entry name" value="DUF262 DOMAIN-CONTAINING PROTEIN"/>
    <property type="match status" value="1"/>
</dbReference>
<dbReference type="InterPro" id="IPR004919">
    <property type="entry name" value="GmrSD_N"/>
</dbReference>
<comment type="caution">
    <text evidence="3">The sequence shown here is derived from an EMBL/GenBank/DDBJ whole genome shotgun (WGS) entry which is preliminary data.</text>
</comment>
<gene>
    <name evidence="3" type="ORF">ACFSBT_09205</name>
</gene>
<evidence type="ECO:0000313" key="4">
    <source>
        <dbReference type="Proteomes" id="UP001597187"/>
    </source>
</evidence>
<dbReference type="EMBL" id="JBHUDC010000003">
    <property type="protein sequence ID" value="MFD1513453.1"/>
    <property type="molecule type" value="Genomic_DNA"/>
</dbReference>
<sequence length="596" mass="69891">MSGAQIDAEEEFVHKLYGEDYLYQIPKFQRPFSWTEENFVDLVDDLTDAYESNSELYGNLLNESHKLNKSRRDSYEPYFLGSIILNRGGSTGNRFDVIDGQQRLTSVAILLCVLRDRLKHSGWATSLDRFVQEEEDFAKGQEGSVRLRIRNRDQAFFEKNVLTQGATLSPRNPAEGDTEPQQNILQAVATFDERLKQWEDNGNDLTSLAAFIPQLVVMVRIMTDSLSSAFRLFNVTNARGMPLNNADLLKSENLSQIPDSDRDDYQRKWEDMEEEVGNEGLERFIGYMRHILVKNKSQKSIYDEFTDVFSKNPDYRGSDFVNELEQVFDVHRKRVYDAILEADDESKNVYYANLISVMRDFYPSDEWVVALIQFDKRFDDEGLLFRFICQLERRLTVDWLTGSSSSDRYSRIYSILKDIDSADGPREALESENLCDGLQADQTEFEEALNLRNFYRKGNYQWPKYVLMRINMERYDNKNVKIQYGQNINVEHILPQNPTSGYWMQRFSDELEREKWTNRLGNLVLLDGRKNYKAGNRPFPKKYLEYFEKKSDFQITNDLARHDSWTPKRLKQRHEELVNECVNIWIEFSDIETSAV</sequence>
<reference evidence="3 4" key="1">
    <citation type="journal article" date="2019" name="Int. J. Syst. Evol. Microbiol.">
        <title>The Global Catalogue of Microorganisms (GCM) 10K type strain sequencing project: providing services to taxonomists for standard genome sequencing and annotation.</title>
        <authorList>
            <consortium name="The Broad Institute Genomics Platform"/>
            <consortium name="The Broad Institute Genome Sequencing Center for Infectious Disease"/>
            <person name="Wu L."/>
            <person name="Ma J."/>
        </authorList>
    </citation>
    <scope>NUCLEOTIDE SEQUENCE [LARGE SCALE GENOMIC DNA]</scope>
    <source>
        <strain evidence="3 4">CGMCC 1.12563</strain>
    </source>
</reference>
<feature type="domain" description="GmrSD restriction endonucleases C-terminal" evidence="2">
    <location>
        <begin position="441"/>
        <end position="579"/>
    </location>
</feature>
<dbReference type="PANTHER" id="PTHR35149">
    <property type="entry name" value="SLL5132 PROTEIN"/>
    <property type="match status" value="1"/>
</dbReference>
<organism evidence="3 4">
    <name type="scientific">Halomarina rubra</name>
    <dbReference type="NCBI Taxonomy" id="2071873"/>
    <lineage>
        <taxon>Archaea</taxon>
        <taxon>Methanobacteriati</taxon>
        <taxon>Methanobacteriota</taxon>
        <taxon>Stenosarchaea group</taxon>
        <taxon>Halobacteria</taxon>
        <taxon>Halobacteriales</taxon>
        <taxon>Natronomonadaceae</taxon>
        <taxon>Halomarina</taxon>
    </lineage>
</organism>
<protein>
    <submittedName>
        <fullName evidence="3">DUF262 domain-containing protein</fullName>
    </submittedName>
</protein>
<dbReference type="Proteomes" id="UP001597187">
    <property type="component" value="Unassembled WGS sequence"/>
</dbReference>
<proteinExistence type="predicted"/>
<dbReference type="Pfam" id="PF07510">
    <property type="entry name" value="GmrSD_C"/>
    <property type="match status" value="1"/>
</dbReference>
<dbReference type="RefSeq" id="WP_250873406.1">
    <property type="nucleotide sequence ID" value="NZ_JALXFV010000003.1"/>
</dbReference>
<accession>A0ABD6AVZ5</accession>
<evidence type="ECO:0000313" key="3">
    <source>
        <dbReference type="EMBL" id="MFD1513453.1"/>
    </source>
</evidence>